<comment type="caution">
    <text evidence="2">The sequence shown here is derived from an EMBL/GenBank/DDBJ whole genome shotgun (WGS) entry which is preliminary data.</text>
</comment>
<dbReference type="SUPFAM" id="SSF53383">
    <property type="entry name" value="PLP-dependent transferases"/>
    <property type="match status" value="1"/>
</dbReference>
<dbReference type="InterPro" id="IPR015424">
    <property type="entry name" value="PyrdxlP-dep_Trfase"/>
</dbReference>
<keyword evidence="2" id="KW-0032">Aminotransferase</keyword>
<keyword evidence="2" id="KW-0808">Transferase</keyword>
<dbReference type="InterPro" id="IPR015421">
    <property type="entry name" value="PyrdxlP-dep_Trfase_major"/>
</dbReference>
<dbReference type="Proteomes" id="UP000766246">
    <property type="component" value="Unassembled WGS sequence"/>
</dbReference>
<protein>
    <submittedName>
        <fullName evidence="2">Aminotransferase class I/II-fold pyridoxal phosphate-dependent enzyme</fullName>
    </submittedName>
</protein>
<organism evidence="2 3">
    <name type="scientific">Pseudobutyrivibrio ruminis</name>
    <dbReference type="NCBI Taxonomy" id="46206"/>
    <lineage>
        <taxon>Bacteria</taxon>
        <taxon>Bacillati</taxon>
        <taxon>Bacillota</taxon>
        <taxon>Clostridia</taxon>
        <taxon>Lachnospirales</taxon>
        <taxon>Lachnospiraceae</taxon>
        <taxon>Pseudobutyrivibrio</taxon>
    </lineage>
</organism>
<dbReference type="GO" id="GO:0008483">
    <property type="term" value="F:transaminase activity"/>
    <property type="evidence" value="ECO:0007669"/>
    <property type="project" value="UniProtKB-KW"/>
</dbReference>
<reference evidence="2" key="1">
    <citation type="submission" date="2019-04" db="EMBL/GenBank/DDBJ databases">
        <title>Evolution of Biomass-Degrading Anaerobic Consortia Revealed by Metagenomics.</title>
        <authorList>
            <person name="Peng X."/>
        </authorList>
    </citation>
    <scope>NUCLEOTIDE SEQUENCE</scope>
    <source>
        <strain evidence="2">SIG311</strain>
    </source>
</reference>
<dbReference type="Gene3D" id="3.90.1150.10">
    <property type="entry name" value="Aspartate Aminotransferase, domain 1"/>
    <property type="match status" value="1"/>
</dbReference>
<dbReference type="Pfam" id="PF00155">
    <property type="entry name" value="Aminotran_1_2"/>
    <property type="match status" value="1"/>
</dbReference>
<evidence type="ECO:0000313" key="3">
    <source>
        <dbReference type="Proteomes" id="UP000766246"/>
    </source>
</evidence>
<dbReference type="AlphaFoldDB" id="A0A927U7U0"/>
<dbReference type="InterPro" id="IPR004839">
    <property type="entry name" value="Aminotransferase_I/II_large"/>
</dbReference>
<dbReference type="Gene3D" id="3.40.640.10">
    <property type="entry name" value="Type I PLP-dependent aspartate aminotransferase-like (Major domain)"/>
    <property type="match status" value="1"/>
</dbReference>
<gene>
    <name evidence="2" type="ORF">E7272_02755</name>
</gene>
<name>A0A927U7U0_9FIRM</name>
<dbReference type="GO" id="GO:0030170">
    <property type="term" value="F:pyridoxal phosphate binding"/>
    <property type="evidence" value="ECO:0007669"/>
    <property type="project" value="InterPro"/>
</dbReference>
<proteinExistence type="predicted"/>
<dbReference type="InterPro" id="IPR015422">
    <property type="entry name" value="PyrdxlP-dep_Trfase_small"/>
</dbReference>
<sequence length="347" mass="39066">MHGGDIYRNSIHFDFSVNTNPLGVPSEVQWVLTEAALHAGRYPDIVHESLVTETAKIFNVINDVVVYGNGASEIIMAICHALLPKKAMLVVPGFSGYEYCLQGACPKCDVVYYQLKESDDFKLTGGILDAIETEKPRVLFLTNPNNPNGLLIDKDLLERIIETCESISCTVVVDECFLTLTGKEKELSLAYNIRKYKSLVVLRAFTKTFAIPGVRLGYAICSRKVLAESIKSHLPEWNLSIFAQMAGAECLKHMDYVEDSVKIINPERKYLSEELTALGFEVYPTEANYILFKTKRKDLAERLLEYNIMIRDCSDYVGLEKGYYRVAIKLHNENNGLISALENILNE</sequence>
<feature type="domain" description="Aminotransferase class I/classII large" evidence="1">
    <location>
        <begin position="14"/>
        <end position="333"/>
    </location>
</feature>
<dbReference type="CDD" id="cd00609">
    <property type="entry name" value="AAT_like"/>
    <property type="match status" value="1"/>
</dbReference>
<dbReference type="PANTHER" id="PTHR42885">
    <property type="entry name" value="HISTIDINOL-PHOSPHATE AMINOTRANSFERASE-RELATED"/>
    <property type="match status" value="1"/>
</dbReference>
<evidence type="ECO:0000259" key="1">
    <source>
        <dbReference type="Pfam" id="PF00155"/>
    </source>
</evidence>
<evidence type="ECO:0000313" key="2">
    <source>
        <dbReference type="EMBL" id="MBE5918741.1"/>
    </source>
</evidence>
<dbReference type="EMBL" id="SVER01000005">
    <property type="protein sequence ID" value="MBE5918741.1"/>
    <property type="molecule type" value="Genomic_DNA"/>
</dbReference>
<accession>A0A927U7U0</accession>